<proteinExistence type="predicted"/>
<evidence type="ECO:0000256" key="2">
    <source>
        <dbReference type="ARBA" id="ARBA00023315"/>
    </source>
</evidence>
<name>A0A238IXA1_9RHOB</name>
<dbReference type="AlphaFoldDB" id="A0A238IXA1"/>
<dbReference type="Gene3D" id="3.40.630.30">
    <property type="match status" value="1"/>
</dbReference>
<organism evidence="4 5">
    <name type="scientific">Boseongicola aestuarii</name>
    <dbReference type="NCBI Taxonomy" id="1470561"/>
    <lineage>
        <taxon>Bacteria</taxon>
        <taxon>Pseudomonadati</taxon>
        <taxon>Pseudomonadota</taxon>
        <taxon>Alphaproteobacteria</taxon>
        <taxon>Rhodobacterales</taxon>
        <taxon>Paracoccaceae</taxon>
        <taxon>Boseongicola</taxon>
    </lineage>
</organism>
<evidence type="ECO:0000313" key="5">
    <source>
        <dbReference type="Proteomes" id="UP000201838"/>
    </source>
</evidence>
<reference evidence="4 5" key="1">
    <citation type="submission" date="2017-05" db="EMBL/GenBank/DDBJ databases">
        <authorList>
            <person name="Song R."/>
            <person name="Chenine A.L."/>
            <person name="Ruprecht R.M."/>
        </authorList>
    </citation>
    <scope>NUCLEOTIDE SEQUENCE [LARGE SCALE GENOMIC DNA]</scope>
    <source>
        <strain evidence="4 5">CECT 8489</strain>
    </source>
</reference>
<dbReference type="RefSeq" id="WP_093972971.1">
    <property type="nucleotide sequence ID" value="NZ_FXXQ01000002.1"/>
</dbReference>
<dbReference type="PANTHER" id="PTHR43877">
    <property type="entry name" value="AMINOALKYLPHOSPHONATE N-ACETYLTRANSFERASE-RELATED-RELATED"/>
    <property type="match status" value="1"/>
</dbReference>
<keyword evidence="5" id="KW-1185">Reference proteome</keyword>
<dbReference type="InterPro" id="IPR050832">
    <property type="entry name" value="Bact_Acetyltransf"/>
</dbReference>
<keyword evidence="1 4" id="KW-0808">Transferase</keyword>
<protein>
    <submittedName>
        <fullName evidence="4">Putative N-acetyltransferase YjcF</fullName>
        <ecNumber evidence="4">2.3.1.-</ecNumber>
    </submittedName>
</protein>
<gene>
    <name evidence="4" type="primary">yjcF</name>
    <name evidence="4" type="ORF">BOA8489_01126</name>
</gene>
<dbReference type="EMBL" id="FXXQ01000002">
    <property type="protein sequence ID" value="SMX23026.1"/>
    <property type="molecule type" value="Genomic_DNA"/>
</dbReference>
<dbReference type="GO" id="GO:0016747">
    <property type="term" value="F:acyltransferase activity, transferring groups other than amino-acyl groups"/>
    <property type="evidence" value="ECO:0007669"/>
    <property type="project" value="InterPro"/>
</dbReference>
<evidence type="ECO:0000313" key="4">
    <source>
        <dbReference type="EMBL" id="SMX23026.1"/>
    </source>
</evidence>
<dbReference type="CDD" id="cd04301">
    <property type="entry name" value="NAT_SF"/>
    <property type="match status" value="1"/>
</dbReference>
<feature type="domain" description="N-acetyltransferase" evidence="3">
    <location>
        <begin position="1"/>
        <end position="139"/>
    </location>
</feature>
<dbReference type="PROSITE" id="PS51186">
    <property type="entry name" value="GNAT"/>
    <property type="match status" value="1"/>
</dbReference>
<evidence type="ECO:0000256" key="1">
    <source>
        <dbReference type="ARBA" id="ARBA00022679"/>
    </source>
</evidence>
<sequence length="139" mass="14894">MVQITTTHDIAACHQVRKAVFVDEQGIALAEDIDGLDDLATHFLATDEGTPIGTARLLEKGSTGKIGRLAVLKSHRSKGIGAAIMRAVLDALAARAHIREARLGAQIEAIAFYEALGFTPEGDPFLDAGLPHQEMVRRL</sequence>
<keyword evidence="2 4" id="KW-0012">Acyltransferase</keyword>
<dbReference type="EC" id="2.3.1.-" evidence="4"/>
<dbReference type="Proteomes" id="UP000201838">
    <property type="component" value="Unassembled WGS sequence"/>
</dbReference>
<accession>A0A238IXA1</accession>
<dbReference type="InterPro" id="IPR000182">
    <property type="entry name" value="GNAT_dom"/>
</dbReference>
<dbReference type="InterPro" id="IPR016181">
    <property type="entry name" value="Acyl_CoA_acyltransferase"/>
</dbReference>
<evidence type="ECO:0000259" key="3">
    <source>
        <dbReference type="PROSITE" id="PS51186"/>
    </source>
</evidence>
<dbReference type="OrthoDB" id="9796171at2"/>
<dbReference type="Pfam" id="PF13673">
    <property type="entry name" value="Acetyltransf_10"/>
    <property type="match status" value="1"/>
</dbReference>
<dbReference type="SUPFAM" id="SSF55729">
    <property type="entry name" value="Acyl-CoA N-acyltransferases (Nat)"/>
    <property type="match status" value="1"/>
</dbReference>